<dbReference type="AlphaFoldDB" id="A0A0F9K9U4"/>
<dbReference type="EMBL" id="LAZR01008404">
    <property type="protein sequence ID" value="KKM78969.1"/>
    <property type="molecule type" value="Genomic_DNA"/>
</dbReference>
<proteinExistence type="predicted"/>
<accession>A0A0F9K9U4</accession>
<gene>
    <name evidence="1" type="ORF">LCGC14_1354680</name>
</gene>
<protein>
    <submittedName>
        <fullName evidence="1">Uncharacterized protein</fullName>
    </submittedName>
</protein>
<comment type="caution">
    <text evidence="1">The sequence shown here is derived from an EMBL/GenBank/DDBJ whole genome shotgun (WGS) entry which is preliminary data.</text>
</comment>
<name>A0A0F9K9U4_9ZZZZ</name>
<evidence type="ECO:0000313" key="1">
    <source>
        <dbReference type="EMBL" id="KKM78969.1"/>
    </source>
</evidence>
<reference evidence="1" key="1">
    <citation type="journal article" date="2015" name="Nature">
        <title>Complex archaea that bridge the gap between prokaryotes and eukaryotes.</title>
        <authorList>
            <person name="Spang A."/>
            <person name="Saw J.H."/>
            <person name="Jorgensen S.L."/>
            <person name="Zaremba-Niedzwiedzka K."/>
            <person name="Martijn J."/>
            <person name="Lind A.E."/>
            <person name="van Eijk R."/>
            <person name="Schleper C."/>
            <person name="Guy L."/>
            <person name="Ettema T.J."/>
        </authorList>
    </citation>
    <scope>NUCLEOTIDE SEQUENCE</scope>
</reference>
<organism evidence="1">
    <name type="scientific">marine sediment metagenome</name>
    <dbReference type="NCBI Taxonomy" id="412755"/>
    <lineage>
        <taxon>unclassified sequences</taxon>
        <taxon>metagenomes</taxon>
        <taxon>ecological metagenomes</taxon>
    </lineage>
</organism>
<sequence>MNDIDYQAWATDLCGLLDERERTSDDEDAVRALCNHRFSIARMHGLTIEFLGLGEVGTA</sequence>